<evidence type="ECO:0000256" key="2">
    <source>
        <dbReference type="SAM" id="SignalP"/>
    </source>
</evidence>
<evidence type="ECO:0000256" key="1">
    <source>
        <dbReference type="SAM" id="MobiDB-lite"/>
    </source>
</evidence>
<dbReference type="AlphaFoldDB" id="A0A5C3ELV8"/>
<gene>
    <name evidence="3" type="ORF">UTRI_05344</name>
</gene>
<evidence type="ECO:0000313" key="3">
    <source>
        <dbReference type="EMBL" id="SPO30727.1"/>
    </source>
</evidence>
<feature type="signal peptide" evidence="2">
    <location>
        <begin position="1"/>
        <end position="30"/>
    </location>
</feature>
<sequence length="321" mass="36095">MQDTTNPTSSITASLRTLLTALLLVRPASLQPYQLSSDLQMRHRMLSLPSAAPMARDFVEMFDLISLDLSSFSNDDTDDETRQMQHDFVSYLSRPPIEIGIHENDIAATAQSLFLKRMIVMQIALAGETDPIDSSEYELLCDEKWHGQRRMLVRFPKSDSQSARLHMMVIWKDGEMRLDNLFSVDSGQDVVNLIGEGCHRWSETCIERHGRGKELSVMQEEEGGEEDQGAEYINDADDFWAGFSDEEEEIPEEPVSVTRAANTESATQPHGATATDSEAAIKDIIRGAFMLHRSLHTDRSEAAEVEAFMRLVRSAITRPLT</sequence>
<protein>
    <submittedName>
        <fullName evidence="3">Uncharacterized protein</fullName>
    </submittedName>
</protein>
<name>A0A5C3ELV8_9BASI</name>
<feature type="region of interest" description="Disordered" evidence="1">
    <location>
        <begin position="246"/>
        <end position="276"/>
    </location>
</feature>
<dbReference type="EMBL" id="OOIN01000034">
    <property type="protein sequence ID" value="SPO30727.1"/>
    <property type="molecule type" value="Genomic_DNA"/>
</dbReference>
<dbReference type="Proteomes" id="UP000324022">
    <property type="component" value="Unassembled WGS sequence"/>
</dbReference>
<feature type="chain" id="PRO_5022868743" evidence="2">
    <location>
        <begin position="31"/>
        <end position="321"/>
    </location>
</feature>
<accession>A0A5C3ELV8</accession>
<reference evidence="3 4" key="1">
    <citation type="submission" date="2018-03" db="EMBL/GenBank/DDBJ databases">
        <authorList>
            <person name="Guldener U."/>
        </authorList>
    </citation>
    <scope>NUCLEOTIDE SEQUENCE [LARGE SCALE GENOMIC DNA]</scope>
    <source>
        <strain evidence="3 4">NBRC100155</strain>
    </source>
</reference>
<keyword evidence="4" id="KW-1185">Reference proteome</keyword>
<evidence type="ECO:0000313" key="4">
    <source>
        <dbReference type="Proteomes" id="UP000324022"/>
    </source>
</evidence>
<feature type="compositionally biased region" description="Polar residues" evidence="1">
    <location>
        <begin position="259"/>
        <end position="276"/>
    </location>
</feature>
<organism evidence="3 4">
    <name type="scientific">Ustilago trichophora</name>
    <dbReference type="NCBI Taxonomy" id="86804"/>
    <lineage>
        <taxon>Eukaryota</taxon>
        <taxon>Fungi</taxon>
        <taxon>Dikarya</taxon>
        <taxon>Basidiomycota</taxon>
        <taxon>Ustilaginomycotina</taxon>
        <taxon>Ustilaginomycetes</taxon>
        <taxon>Ustilaginales</taxon>
        <taxon>Ustilaginaceae</taxon>
        <taxon>Ustilago</taxon>
    </lineage>
</organism>
<proteinExistence type="predicted"/>
<dbReference type="OrthoDB" id="2556020at2759"/>
<keyword evidence="2" id="KW-0732">Signal</keyword>